<dbReference type="InterPro" id="IPR044060">
    <property type="entry name" value="Bacterial_rp_domain"/>
</dbReference>
<keyword evidence="2" id="KW-0732">Signal</keyword>
<dbReference type="Pfam" id="PF18998">
    <property type="entry name" value="Flg_new_2"/>
    <property type="match status" value="1"/>
</dbReference>
<evidence type="ECO:0000259" key="3">
    <source>
        <dbReference type="PROSITE" id="PS51272"/>
    </source>
</evidence>
<feature type="domain" description="SLH" evidence="3">
    <location>
        <begin position="148"/>
        <end position="211"/>
    </location>
</feature>
<reference evidence="4" key="1">
    <citation type="submission" date="2020-10" db="EMBL/GenBank/DDBJ databases">
        <authorList>
            <person name="Gilroy R."/>
        </authorList>
    </citation>
    <scope>NUCLEOTIDE SEQUENCE</scope>
    <source>
        <strain evidence="4">ChiSjej2B20-13462</strain>
    </source>
</reference>
<proteinExistence type="predicted"/>
<accession>A0A9D1CNU7</accession>
<gene>
    <name evidence="4" type="ORF">IAA67_05990</name>
</gene>
<dbReference type="Proteomes" id="UP000886874">
    <property type="component" value="Unassembled WGS sequence"/>
</dbReference>
<dbReference type="Pfam" id="PF00395">
    <property type="entry name" value="SLH"/>
    <property type="match status" value="2"/>
</dbReference>
<evidence type="ECO:0000256" key="1">
    <source>
        <dbReference type="ARBA" id="ARBA00022737"/>
    </source>
</evidence>
<reference evidence="4" key="2">
    <citation type="journal article" date="2021" name="PeerJ">
        <title>Extensive microbial diversity within the chicken gut microbiome revealed by metagenomics and culture.</title>
        <authorList>
            <person name="Gilroy R."/>
            <person name="Ravi A."/>
            <person name="Getino M."/>
            <person name="Pursley I."/>
            <person name="Horton D.L."/>
            <person name="Alikhan N.F."/>
            <person name="Baker D."/>
            <person name="Gharbi K."/>
            <person name="Hall N."/>
            <person name="Watson M."/>
            <person name="Adriaenssens E.M."/>
            <person name="Foster-Nyarko E."/>
            <person name="Jarju S."/>
            <person name="Secka A."/>
            <person name="Antonio M."/>
            <person name="Oren A."/>
            <person name="Chaudhuri R.R."/>
            <person name="La Ragione R."/>
            <person name="Hildebrand F."/>
            <person name="Pallen M.J."/>
        </authorList>
    </citation>
    <scope>NUCLEOTIDE SEQUENCE</scope>
    <source>
        <strain evidence="4">ChiSjej2B20-13462</strain>
    </source>
</reference>
<dbReference type="PROSITE" id="PS51272">
    <property type="entry name" value="SLH"/>
    <property type="match status" value="2"/>
</dbReference>
<dbReference type="EMBL" id="DVFN01000089">
    <property type="protein sequence ID" value="HIQ69860.1"/>
    <property type="molecule type" value="Genomic_DNA"/>
</dbReference>
<organism evidence="4 5">
    <name type="scientific">Candidatus Avoscillospira stercorigallinarum</name>
    <dbReference type="NCBI Taxonomy" id="2840708"/>
    <lineage>
        <taxon>Bacteria</taxon>
        <taxon>Bacillati</taxon>
        <taxon>Bacillota</taxon>
        <taxon>Clostridia</taxon>
        <taxon>Eubacteriales</taxon>
        <taxon>Oscillospiraceae</taxon>
        <taxon>Oscillospiraceae incertae sedis</taxon>
        <taxon>Candidatus Avoscillospira</taxon>
    </lineage>
</organism>
<evidence type="ECO:0000313" key="5">
    <source>
        <dbReference type="Proteomes" id="UP000886874"/>
    </source>
</evidence>
<comment type="caution">
    <text evidence="4">The sequence shown here is derived from an EMBL/GenBank/DDBJ whole genome shotgun (WGS) entry which is preliminary data.</text>
</comment>
<feature type="domain" description="SLH" evidence="3">
    <location>
        <begin position="257"/>
        <end position="311"/>
    </location>
</feature>
<dbReference type="AlphaFoldDB" id="A0A9D1CNU7"/>
<name>A0A9D1CNU7_9FIRM</name>
<dbReference type="InterPro" id="IPR001119">
    <property type="entry name" value="SLH_dom"/>
</dbReference>
<feature type="chain" id="PRO_5038406075" evidence="2">
    <location>
        <begin position="27"/>
        <end position="311"/>
    </location>
</feature>
<protein>
    <submittedName>
        <fullName evidence="4">S-layer homology domain-containing protein</fullName>
    </submittedName>
</protein>
<evidence type="ECO:0000313" key="4">
    <source>
        <dbReference type="EMBL" id="HIQ69860.1"/>
    </source>
</evidence>
<keyword evidence="1" id="KW-0677">Repeat</keyword>
<feature type="signal peptide" evidence="2">
    <location>
        <begin position="1"/>
        <end position="26"/>
    </location>
</feature>
<sequence>MRKLRWTALGFTLILVVSLFASTAAALPNPYYDVHVVVTGNGDAWTNVSRAHAGDTVSITVRADAGYELEDITVVPGESLWEVSWDEDSSWFEPSRWFDDEDWSAPDLGSDDTIKVNRWNRFTMPHNDVTVWVRFSDDGCDGSWPGCPSYRFTDVEADAWYHEAVDYAVSCGFLDGVSKTNFDPDGAVTRAMTWLVLGRVSGNRDLEDCSPWYADAQAWAKNHQITDGKNPTAAVTRQELITMLYRWYGSPKVSGSLAGYRDGALVASWAKDAMVWALREGLVGIGSSTLAPDRVTTRAELAVVLQRLNNL</sequence>
<evidence type="ECO:0000256" key="2">
    <source>
        <dbReference type="SAM" id="SignalP"/>
    </source>
</evidence>